<evidence type="ECO:0000313" key="1">
    <source>
        <dbReference type="EMBL" id="XBV89884.1"/>
    </source>
</evidence>
<dbReference type="RefSeq" id="WP_350270724.1">
    <property type="nucleotide sequence ID" value="NZ_CP158281.1"/>
</dbReference>
<name>A0AAU7UN26_9MICO</name>
<reference evidence="1" key="1">
    <citation type="submission" date="2024-06" db="EMBL/GenBank/DDBJ databases">
        <title>Brevibacterium koreense sp. nov., isolated from jogae-jeotgal, a Korean fermented seafood.</title>
        <authorList>
            <person name="Whon T.W."/>
            <person name="Nam S."/>
            <person name="Kim Y."/>
        </authorList>
    </citation>
    <scope>NUCLEOTIDE SEQUENCE</scope>
    <source>
        <strain evidence="1">CBA3109</strain>
    </source>
</reference>
<protein>
    <submittedName>
        <fullName evidence="1">DUF2332 domain-containing protein</fullName>
    </submittedName>
</protein>
<dbReference type="KEGG" id="bkr:AAFP32_03915"/>
<organism evidence="1">
    <name type="scientific">Brevibacterium koreense</name>
    <dbReference type="NCBI Taxonomy" id="3140787"/>
    <lineage>
        <taxon>Bacteria</taxon>
        <taxon>Bacillati</taxon>
        <taxon>Actinomycetota</taxon>
        <taxon>Actinomycetes</taxon>
        <taxon>Micrococcales</taxon>
        <taxon>Brevibacteriaceae</taxon>
        <taxon>Brevibacterium</taxon>
    </lineage>
</organism>
<dbReference type="EMBL" id="CP158281">
    <property type="protein sequence ID" value="XBV89884.1"/>
    <property type="molecule type" value="Genomic_DNA"/>
</dbReference>
<dbReference type="InterPro" id="IPR011200">
    <property type="entry name" value="UCP012608"/>
</dbReference>
<proteinExistence type="predicted"/>
<sequence>MEDRVAKGYKRFAELEALGISDTYYDWAVGISNDPTVRTLIADLPGNKKQPNLVFAAARFVGAPLEPYSEFGKWLVDHWGEVAPVIMERSTQTNEAARCAVLLPLLSELRGPLALIEVGASAGLTLYPDRYSYRYRDDDSTTQFVHPASGPSRVEIPCVIDSASVPSALPEVAWRAGIDLNPLDVNNQEQLDWLEALIWPEHDERRERLREAAKIVANDPPLLVEGDLVDELPDLVAQAPQGANVVVFHSAVLNYLPESHRHRFVELIKSLDNVTWVSNEGAGVLPSVSSQISLDIQGRTILAHNGSPYALVGPHGQSFQRV</sequence>
<dbReference type="AlphaFoldDB" id="A0AAU7UN26"/>
<accession>A0AAU7UN26</accession>
<dbReference type="Pfam" id="PF10094">
    <property type="entry name" value="DUF2332"/>
    <property type="match status" value="1"/>
</dbReference>
<gene>
    <name evidence="1" type="ORF">AAFP32_03915</name>
</gene>